<evidence type="ECO:0000256" key="1">
    <source>
        <dbReference type="ARBA" id="ARBA00003582"/>
    </source>
</evidence>
<comment type="pathway">
    <text evidence="4">Protein modification; protein glycosylation.</text>
</comment>
<feature type="repeat" description="TPR" evidence="16">
    <location>
        <begin position="532"/>
        <end position="565"/>
    </location>
</feature>
<evidence type="ECO:0000256" key="11">
    <source>
        <dbReference type="ARBA" id="ARBA00022824"/>
    </source>
</evidence>
<keyword evidence="13 17" id="KW-0472">Membrane</keyword>
<dbReference type="Pfam" id="PF08409">
    <property type="entry name" value="TMTC_DUF1736"/>
    <property type="match status" value="1"/>
</dbReference>
<evidence type="ECO:0000256" key="14">
    <source>
        <dbReference type="ARBA" id="ARBA00045085"/>
    </source>
</evidence>
<name>A0A9D4P4N5_DERFA</name>
<keyword evidence="12 17" id="KW-1133">Transmembrane helix</keyword>
<feature type="repeat" description="TPR" evidence="16">
    <location>
        <begin position="760"/>
        <end position="793"/>
    </location>
</feature>
<evidence type="ECO:0000256" key="15">
    <source>
        <dbReference type="ARBA" id="ARBA00045102"/>
    </source>
</evidence>
<evidence type="ECO:0000256" key="3">
    <source>
        <dbReference type="ARBA" id="ARBA00004240"/>
    </source>
</evidence>
<dbReference type="Pfam" id="PF13432">
    <property type="entry name" value="TPR_16"/>
    <property type="match status" value="1"/>
</dbReference>
<evidence type="ECO:0000256" key="7">
    <source>
        <dbReference type="ARBA" id="ARBA00022679"/>
    </source>
</evidence>
<accession>A0A9D4P4N5</accession>
<reference evidence="19" key="2">
    <citation type="journal article" date="2021" name="World Allergy Organ. J.">
        <title>Chromosome-level assembly of Dermatophagoides farinae genome and transcriptome reveals two novel allergens Der f 37 and Der f 39.</title>
        <authorList>
            <person name="Chen J."/>
            <person name="Cai Z."/>
            <person name="Fan D."/>
            <person name="Hu J."/>
            <person name="Hou Y."/>
            <person name="He Y."/>
            <person name="Zhang Z."/>
            <person name="Zhao Z."/>
            <person name="Gao P."/>
            <person name="Hu W."/>
            <person name="Sun J."/>
            <person name="Li J."/>
            <person name="Ji K."/>
        </authorList>
    </citation>
    <scope>NUCLEOTIDE SEQUENCE</scope>
    <source>
        <strain evidence="19">JKM2019</strain>
    </source>
</reference>
<feature type="transmembrane region" description="Helical" evidence="17">
    <location>
        <begin position="331"/>
        <end position="352"/>
    </location>
</feature>
<keyword evidence="7" id="KW-0808">Transferase</keyword>
<dbReference type="AlphaFoldDB" id="A0A9D4P4N5"/>
<evidence type="ECO:0000256" key="5">
    <source>
        <dbReference type="ARBA" id="ARBA00007882"/>
    </source>
</evidence>
<dbReference type="EC" id="2.4.1.109" evidence="6"/>
<comment type="subcellular location">
    <subcellularLocation>
        <location evidence="3">Endoplasmic reticulum</location>
    </subcellularLocation>
    <subcellularLocation>
        <location evidence="2">Membrane</location>
        <topology evidence="2">Multi-pass membrane protein</topology>
    </subcellularLocation>
</comment>
<keyword evidence="9" id="KW-0677">Repeat</keyword>
<dbReference type="PROSITE" id="PS50293">
    <property type="entry name" value="TPR_REGION"/>
    <property type="match status" value="1"/>
</dbReference>
<comment type="similarity">
    <text evidence="5">Belongs to the TMTC family.</text>
</comment>
<sequence length="920" mass="108345">MLAILQKRMELNLCSIMAAFRFYTDSSNGYDDHQHNRRQKQRLPICLNQIFHLKKKKDKNVSDLSFSSNSTYSFWTYLNHHNHKSDIVIVIICLCCYYNALNCDFVFDDISAIKENPDIRTVTPIINLFYNDFWGLPMDNEKSHKSYRPLCVLTFRFNYWLHQLRPYGYHLINIILHIIVSLQYFRFCQLFMSTKSSFLAAILFSVHPIHTEAVTSLVGRAECLCAIFFLATIFSYHRLLMAIDSNNKWIWLMASITSITVSTFSKEQGITSIAICMVIEIFFNQKLQRLASKLSLKVYYNNNNNDYKQTKSLKRISSLSVLSCPKWIKEMITRITIIIVWTILLLTIRFWLMRWQLPIFTKFDNPAVNAPNRLSRQLTQHYLYAFNIWLLLNPWTLCCDWTMGSIQLIESFNDHRNIVTLIFYSFFFLLIYKSFGVNDGCRIIMVSLSLMIFPFIPASNIFFPVGFVVAERVLYIPSFGYCMLIAHEKYVIHIVFIILIIVHSSRTIMRNEDWKNEHNIFASGIRVNSNNAKLLNNLGHVYEIEKQYYKALDLFLEAVHRQPDDIGAYSNVARVYNHIGRIDLSEQYYSKAKTILMSELRQTSINDQQQRFARIAPVHLNIFLNLANLISRNQSRLQEADDLYRQVIRMRPDYVEAYINRGDILLRMNRTNEANNIYRTALNYDHNNADIYYNLGVVAIHSNRFDMAIDYFQKAIEINSKHLQALFNFAIVVQDAKRFELFDQAWKRLKMLTKYDENNERIYFNMAMISMANKNYTDAEQLFRQTLQLKPNFSSANFNLALLLTENHRPIDALPYLQRLLKQQPEHFKGLTLLCDILINNVKDFDQASHCYKQILKLDPKNIQAKHNLCVVFIEKDQLDLAEDCLNEARQIAPNQDYIDRHLKIVRLRIIKKRNINHNN</sequence>
<protein>
    <recommendedName>
        <fullName evidence="6">dolichyl-phosphate-mannose--protein mannosyltransferase</fullName>
        <ecNumber evidence="6">2.4.1.109</ecNumber>
    </recommendedName>
</protein>
<dbReference type="PANTHER" id="PTHR44395:SF1">
    <property type="entry name" value="PROTEIN O-MANNOSYL-TRANSFERASE TMTC3"/>
    <property type="match status" value="1"/>
</dbReference>
<feature type="repeat" description="TPR" evidence="16">
    <location>
        <begin position="689"/>
        <end position="722"/>
    </location>
</feature>
<evidence type="ECO:0000256" key="8">
    <source>
        <dbReference type="ARBA" id="ARBA00022692"/>
    </source>
</evidence>
<organism evidence="19">
    <name type="scientific">Dermatophagoides farinae</name>
    <name type="common">American house dust mite</name>
    <dbReference type="NCBI Taxonomy" id="6954"/>
    <lineage>
        <taxon>Eukaryota</taxon>
        <taxon>Metazoa</taxon>
        <taxon>Ecdysozoa</taxon>
        <taxon>Arthropoda</taxon>
        <taxon>Chelicerata</taxon>
        <taxon>Arachnida</taxon>
        <taxon>Acari</taxon>
        <taxon>Acariformes</taxon>
        <taxon>Sarcoptiformes</taxon>
        <taxon>Astigmata</taxon>
        <taxon>Psoroptidia</taxon>
        <taxon>Analgoidea</taxon>
        <taxon>Pyroglyphidae</taxon>
        <taxon>Dermatophagoidinae</taxon>
        <taxon>Dermatophagoides</taxon>
    </lineage>
</organism>
<comment type="catalytic activity">
    <reaction evidence="14">
        <text>a di-trans,poly-cis-dolichyl beta-D-mannosyl phosphate + L-threonyl-[protein] = 3-O-(alpha-D-mannosyl)-L-threonyl-[protein] + a di-trans,poly-cis-dolichyl phosphate + H(+)</text>
        <dbReference type="Rhea" id="RHEA:53396"/>
        <dbReference type="Rhea" id="RHEA-COMP:11060"/>
        <dbReference type="Rhea" id="RHEA-COMP:13547"/>
        <dbReference type="Rhea" id="RHEA-COMP:19498"/>
        <dbReference type="Rhea" id="RHEA-COMP:19501"/>
        <dbReference type="ChEBI" id="CHEBI:15378"/>
        <dbReference type="ChEBI" id="CHEBI:30013"/>
        <dbReference type="ChEBI" id="CHEBI:57683"/>
        <dbReference type="ChEBI" id="CHEBI:58211"/>
        <dbReference type="ChEBI" id="CHEBI:137323"/>
        <dbReference type="EC" id="2.4.1.109"/>
    </reaction>
</comment>
<feature type="transmembrane region" description="Helical" evidence="17">
    <location>
        <begin position="382"/>
        <end position="403"/>
    </location>
</feature>
<dbReference type="PANTHER" id="PTHR44395">
    <property type="match status" value="1"/>
</dbReference>
<dbReference type="Pfam" id="PF13181">
    <property type="entry name" value="TPR_8"/>
    <property type="match status" value="1"/>
</dbReference>
<evidence type="ECO:0000256" key="4">
    <source>
        <dbReference type="ARBA" id="ARBA00004922"/>
    </source>
</evidence>
<evidence type="ECO:0000256" key="6">
    <source>
        <dbReference type="ARBA" id="ARBA00012839"/>
    </source>
</evidence>
<evidence type="ECO:0000313" key="19">
    <source>
        <dbReference type="EMBL" id="KAH7643952.1"/>
    </source>
</evidence>
<keyword evidence="10 16" id="KW-0802">TPR repeat</keyword>
<comment type="function">
    <text evidence="1">Transfers mannosyl residues to the hydroxyl group of serine or threonine residues.</text>
</comment>
<feature type="transmembrane region" description="Helical" evidence="17">
    <location>
        <begin position="490"/>
        <end position="509"/>
    </location>
</feature>
<evidence type="ECO:0000259" key="18">
    <source>
        <dbReference type="Pfam" id="PF08409"/>
    </source>
</evidence>
<dbReference type="FunFam" id="1.25.40.10:FF:000239">
    <property type="entry name" value="Transmembrane and TPR repeat-containing protein 3"/>
    <property type="match status" value="1"/>
</dbReference>
<evidence type="ECO:0000256" key="13">
    <source>
        <dbReference type="ARBA" id="ARBA00023136"/>
    </source>
</evidence>
<evidence type="ECO:0000256" key="16">
    <source>
        <dbReference type="PROSITE-ProRule" id="PRU00339"/>
    </source>
</evidence>
<keyword evidence="8 17" id="KW-0812">Transmembrane</keyword>
<keyword evidence="11" id="KW-0256">Endoplasmic reticulum</keyword>
<dbReference type="SUPFAM" id="SSF48452">
    <property type="entry name" value="TPR-like"/>
    <property type="match status" value="2"/>
</dbReference>
<proteinExistence type="inferred from homology"/>
<feature type="domain" description="DUF1736" evidence="18">
    <location>
        <begin position="356"/>
        <end position="427"/>
    </location>
</feature>
<dbReference type="Gene3D" id="1.25.40.10">
    <property type="entry name" value="Tetratricopeptide repeat domain"/>
    <property type="match status" value="4"/>
</dbReference>
<evidence type="ECO:0000256" key="12">
    <source>
        <dbReference type="ARBA" id="ARBA00022989"/>
    </source>
</evidence>
<feature type="transmembrane region" description="Helical" evidence="17">
    <location>
        <begin position="415"/>
        <end position="432"/>
    </location>
</feature>
<gene>
    <name evidence="19" type="ORF">HUG17_6314</name>
</gene>
<evidence type="ECO:0000256" key="17">
    <source>
        <dbReference type="SAM" id="Phobius"/>
    </source>
</evidence>
<dbReference type="GO" id="GO:0004169">
    <property type="term" value="F:dolichyl-phosphate-mannose-protein mannosyltransferase activity"/>
    <property type="evidence" value="ECO:0007669"/>
    <property type="project" value="UniProtKB-EC"/>
</dbReference>
<dbReference type="GO" id="GO:0005783">
    <property type="term" value="C:endoplasmic reticulum"/>
    <property type="evidence" value="ECO:0007669"/>
    <property type="project" value="UniProtKB-SubCell"/>
</dbReference>
<feature type="repeat" description="TPR" evidence="16">
    <location>
        <begin position="655"/>
        <end position="688"/>
    </location>
</feature>
<dbReference type="InterPro" id="IPR011990">
    <property type="entry name" value="TPR-like_helical_dom_sf"/>
</dbReference>
<reference evidence="19" key="1">
    <citation type="submission" date="2020-06" db="EMBL/GenBank/DDBJ databases">
        <authorList>
            <person name="Ji K."/>
            <person name="Li J."/>
        </authorList>
    </citation>
    <scope>NUCLEOTIDE SEQUENCE</scope>
    <source>
        <strain evidence="19">JKM2019</strain>
        <tissue evidence="19">Whole body</tissue>
    </source>
</reference>
<evidence type="ECO:0000256" key="2">
    <source>
        <dbReference type="ARBA" id="ARBA00004141"/>
    </source>
</evidence>
<dbReference type="InterPro" id="IPR019734">
    <property type="entry name" value="TPR_rpt"/>
</dbReference>
<evidence type="ECO:0000256" key="10">
    <source>
        <dbReference type="ARBA" id="ARBA00022803"/>
    </source>
</evidence>
<comment type="catalytic activity">
    <reaction evidence="15">
        <text>a di-trans,poly-cis-dolichyl beta-D-mannosyl phosphate + L-seryl-[protein] = 3-O-(alpha-D-mannosyl)-L-seryl-[protein] + a di-trans,poly-cis-dolichyl phosphate + H(+)</text>
        <dbReference type="Rhea" id="RHEA:17377"/>
        <dbReference type="Rhea" id="RHEA-COMP:9863"/>
        <dbReference type="Rhea" id="RHEA-COMP:13546"/>
        <dbReference type="Rhea" id="RHEA-COMP:19498"/>
        <dbReference type="Rhea" id="RHEA-COMP:19501"/>
        <dbReference type="ChEBI" id="CHEBI:15378"/>
        <dbReference type="ChEBI" id="CHEBI:29999"/>
        <dbReference type="ChEBI" id="CHEBI:57683"/>
        <dbReference type="ChEBI" id="CHEBI:58211"/>
        <dbReference type="ChEBI" id="CHEBI:137321"/>
        <dbReference type="EC" id="2.4.1.109"/>
    </reaction>
</comment>
<dbReference type="PROSITE" id="PS50005">
    <property type="entry name" value="TPR"/>
    <property type="match status" value="4"/>
</dbReference>
<dbReference type="InterPro" id="IPR013618">
    <property type="entry name" value="TMTC_DUF1736"/>
</dbReference>
<dbReference type="Pfam" id="PF00515">
    <property type="entry name" value="TPR_1"/>
    <property type="match status" value="1"/>
</dbReference>
<dbReference type="SMART" id="SM00028">
    <property type="entry name" value="TPR"/>
    <property type="match status" value="9"/>
</dbReference>
<feature type="transmembrane region" description="Helical" evidence="17">
    <location>
        <begin position="444"/>
        <end position="470"/>
    </location>
</feature>
<dbReference type="GO" id="GO:0016020">
    <property type="term" value="C:membrane"/>
    <property type="evidence" value="ECO:0007669"/>
    <property type="project" value="UniProtKB-SubCell"/>
</dbReference>
<evidence type="ECO:0000256" key="9">
    <source>
        <dbReference type="ARBA" id="ARBA00022737"/>
    </source>
</evidence>
<dbReference type="Pfam" id="PF14559">
    <property type="entry name" value="TPR_19"/>
    <property type="match status" value="2"/>
</dbReference>
<dbReference type="Proteomes" id="UP000828236">
    <property type="component" value="Unassembled WGS sequence"/>
</dbReference>
<comment type="caution">
    <text evidence="19">The sequence shown here is derived from an EMBL/GenBank/DDBJ whole genome shotgun (WGS) entry which is preliminary data.</text>
</comment>
<dbReference type="EMBL" id="SDOV01000002">
    <property type="protein sequence ID" value="KAH7643952.1"/>
    <property type="molecule type" value="Genomic_DNA"/>
</dbReference>